<protein>
    <submittedName>
        <fullName evidence="2">Uncharacterized protein</fullName>
    </submittedName>
</protein>
<evidence type="ECO:0000313" key="3">
    <source>
        <dbReference type="Proteomes" id="UP001470230"/>
    </source>
</evidence>
<name>A0ABR2KCA6_9EUKA</name>
<dbReference type="Proteomes" id="UP001470230">
    <property type="component" value="Unassembled WGS sequence"/>
</dbReference>
<evidence type="ECO:0000256" key="1">
    <source>
        <dbReference type="SAM" id="MobiDB-lite"/>
    </source>
</evidence>
<sequence>MSTTNRFDPTKPILLTGEYESPLGQEKNDQIQDIPNDSSVNPLISFFTNSSIQNNEENDAPQTTPLPVLW</sequence>
<comment type="caution">
    <text evidence="2">The sequence shown here is derived from an EMBL/GenBank/DDBJ whole genome shotgun (WGS) entry which is preliminary data.</text>
</comment>
<evidence type="ECO:0000313" key="2">
    <source>
        <dbReference type="EMBL" id="KAK8887645.1"/>
    </source>
</evidence>
<accession>A0ABR2KCA6</accession>
<feature type="region of interest" description="Disordered" evidence="1">
    <location>
        <begin position="49"/>
        <end position="70"/>
    </location>
</feature>
<dbReference type="EMBL" id="JAPFFF010000006">
    <property type="protein sequence ID" value="KAK8887645.1"/>
    <property type="molecule type" value="Genomic_DNA"/>
</dbReference>
<reference evidence="2 3" key="1">
    <citation type="submission" date="2024-04" db="EMBL/GenBank/DDBJ databases">
        <title>Tritrichomonas musculus Genome.</title>
        <authorList>
            <person name="Alves-Ferreira E."/>
            <person name="Grigg M."/>
            <person name="Lorenzi H."/>
            <person name="Galac M."/>
        </authorList>
    </citation>
    <scope>NUCLEOTIDE SEQUENCE [LARGE SCALE GENOMIC DNA]</scope>
    <source>
        <strain evidence="2 3">EAF2021</strain>
    </source>
</reference>
<proteinExistence type="predicted"/>
<keyword evidence="3" id="KW-1185">Reference proteome</keyword>
<organism evidence="2 3">
    <name type="scientific">Tritrichomonas musculus</name>
    <dbReference type="NCBI Taxonomy" id="1915356"/>
    <lineage>
        <taxon>Eukaryota</taxon>
        <taxon>Metamonada</taxon>
        <taxon>Parabasalia</taxon>
        <taxon>Tritrichomonadida</taxon>
        <taxon>Tritrichomonadidae</taxon>
        <taxon>Tritrichomonas</taxon>
    </lineage>
</organism>
<gene>
    <name evidence="2" type="ORF">M9Y10_038698</name>
</gene>